<dbReference type="GO" id="GO:0008726">
    <property type="term" value="F:alkanesulfonate monooxygenase activity"/>
    <property type="evidence" value="ECO:0007669"/>
    <property type="project" value="TreeGrafter"/>
</dbReference>
<organism evidence="6">
    <name type="scientific">Nakamurella sp. A5-74</name>
    <dbReference type="NCBI Taxonomy" id="3158264"/>
    <lineage>
        <taxon>Bacteria</taxon>
        <taxon>Bacillati</taxon>
        <taxon>Actinomycetota</taxon>
        <taxon>Actinomycetes</taxon>
        <taxon>Nakamurellales</taxon>
        <taxon>Nakamurellaceae</taxon>
        <taxon>Nakamurella</taxon>
    </lineage>
</organism>
<evidence type="ECO:0000256" key="1">
    <source>
        <dbReference type="ARBA" id="ARBA00022630"/>
    </source>
</evidence>
<dbReference type="InterPro" id="IPR011251">
    <property type="entry name" value="Luciferase-like_dom"/>
</dbReference>
<evidence type="ECO:0000313" key="6">
    <source>
        <dbReference type="EMBL" id="XCG64775.1"/>
    </source>
</evidence>
<dbReference type="PANTHER" id="PTHR42847">
    <property type="entry name" value="ALKANESULFONATE MONOOXYGENASE"/>
    <property type="match status" value="1"/>
</dbReference>
<evidence type="ECO:0000256" key="4">
    <source>
        <dbReference type="ARBA" id="ARBA00023033"/>
    </source>
</evidence>
<keyword evidence="2" id="KW-0288">FMN</keyword>
<protein>
    <submittedName>
        <fullName evidence="6">LLM class flavin-dependent oxidoreductase</fullName>
    </submittedName>
</protein>
<dbReference type="GO" id="GO:0046306">
    <property type="term" value="P:alkanesulfonate catabolic process"/>
    <property type="evidence" value="ECO:0007669"/>
    <property type="project" value="TreeGrafter"/>
</dbReference>
<dbReference type="Pfam" id="PF00296">
    <property type="entry name" value="Bac_luciferase"/>
    <property type="match status" value="1"/>
</dbReference>
<sequence length="269" mass="29058">MRHALFLPVFDVLADPREVARIAAEAEEAGWDGTFVWDHMSYRAPVAQIADPWITLSAMASATEHIRIGPMVTPLPRRRPTVIARQTATLDRLSDGRLTLGVGIADDSAGELSGAGEELDARRRGAMLDEALEILQAAWTGENVDHHGEHYTVQGIAFRPRPVQEPAIPVWVAVRAGNPRPLRRAARFQGVFPVGVDHPEVLAEIVGAVTELRAAGEQTGPYDVAIGGTPGTDPAPYAAAGATWWMEAFGPYDLSLDAVRGVLRDGPRR</sequence>
<dbReference type="InterPro" id="IPR050172">
    <property type="entry name" value="SsuD_RutA_monooxygenase"/>
</dbReference>
<dbReference type="PANTHER" id="PTHR42847:SF4">
    <property type="entry name" value="ALKANESULFONATE MONOOXYGENASE-RELATED"/>
    <property type="match status" value="1"/>
</dbReference>
<accession>A0AAU8DR33</accession>
<dbReference type="InterPro" id="IPR036661">
    <property type="entry name" value="Luciferase-like_sf"/>
</dbReference>
<gene>
    <name evidence="6" type="ORF">ABLG96_05525</name>
</gene>
<dbReference type="RefSeq" id="WP_353650387.1">
    <property type="nucleotide sequence ID" value="NZ_CP159218.1"/>
</dbReference>
<evidence type="ECO:0000256" key="3">
    <source>
        <dbReference type="ARBA" id="ARBA00023002"/>
    </source>
</evidence>
<dbReference type="Gene3D" id="3.20.20.30">
    <property type="entry name" value="Luciferase-like domain"/>
    <property type="match status" value="1"/>
</dbReference>
<dbReference type="EMBL" id="CP159218">
    <property type="protein sequence ID" value="XCG64775.1"/>
    <property type="molecule type" value="Genomic_DNA"/>
</dbReference>
<reference evidence="6" key="1">
    <citation type="submission" date="2024-05" db="EMBL/GenBank/DDBJ databases">
        <authorList>
            <person name="Cai S.Y."/>
            <person name="Jin L.M."/>
            <person name="Li H.R."/>
        </authorList>
    </citation>
    <scope>NUCLEOTIDE SEQUENCE</scope>
    <source>
        <strain evidence="6">A5-74</strain>
    </source>
</reference>
<dbReference type="SUPFAM" id="SSF51679">
    <property type="entry name" value="Bacterial luciferase-like"/>
    <property type="match status" value="1"/>
</dbReference>
<dbReference type="AlphaFoldDB" id="A0AAU8DR33"/>
<evidence type="ECO:0000256" key="2">
    <source>
        <dbReference type="ARBA" id="ARBA00022643"/>
    </source>
</evidence>
<keyword evidence="1" id="KW-0285">Flavoprotein</keyword>
<keyword evidence="4" id="KW-0503">Monooxygenase</keyword>
<keyword evidence="3" id="KW-0560">Oxidoreductase</keyword>
<feature type="domain" description="Luciferase-like" evidence="5">
    <location>
        <begin position="15"/>
        <end position="233"/>
    </location>
</feature>
<proteinExistence type="predicted"/>
<name>A0AAU8DR33_9ACTN</name>
<evidence type="ECO:0000259" key="5">
    <source>
        <dbReference type="Pfam" id="PF00296"/>
    </source>
</evidence>